<dbReference type="AlphaFoldDB" id="A0A1Y1WWQ2"/>
<dbReference type="GO" id="GO:0043161">
    <property type="term" value="P:proteasome-mediated ubiquitin-dependent protein catabolic process"/>
    <property type="evidence" value="ECO:0007669"/>
    <property type="project" value="EnsemblFungi"/>
</dbReference>
<dbReference type="InterPro" id="IPR000426">
    <property type="entry name" value="Proteasome_asu_N"/>
</dbReference>
<dbReference type="InterPro" id="IPR029055">
    <property type="entry name" value="Ntn_hydrolases_N"/>
</dbReference>
<dbReference type="Proteomes" id="UP000193944">
    <property type="component" value="Unassembled WGS sequence"/>
</dbReference>
<accession>A0A1Y1WWQ2</accession>
<dbReference type="EMBL" id="MCFG01000236">
    <property type="protein sequence ID" value="ORX77748.1"/>
    <property type="molecule type" value="Genomic_DNA"/>
</dbReference>
<dbReference type="FunFam" id="3.60.20.10:FF:000016">
    <property type="entry name" value="Proteasome subunit alpha type-6"/>
    <property type="match status" value="1"/>
</dbReference>
<gene>
    <name evidence="8" type="ORF">BCR32DRAFT_328810</name>
</gene>
<dbReference type="GO" id="GO:0005634">
    <property type="term" value="C:nucleus"/>
    <property type="evidence" value="ECO:0007669"/>
    <property type="project" value="UniProtKB-SubCell"/>
</dbReference>
<evidence type="ECO:0000256" key="5">
    <source>
        <dbReference type="RuleBase" id="RU000551"/>
    </source>
</evidence>
<dbReference type="PROSITE" id="PS00388">
    <property type="entry name" value="PROTEASOME_ALPHA_1"/>
    <property type="match status" value="1"/>
</dbReference>
<evidence type="ECO:0000256" key="3">
    <source>
        <dbReference type="ARBA" id="ARBA00023242"/>
    </source>
</evidence>
<comment type="caution">
    <text evidence="8">The sequence shown here is derived from an EMBL/GenBank/DDBJ whole genome shotgun (WGS) entry which is preliminary data.</text>
</comment>
<evidence type="ECO:0000256" key="2">
    <source>
        <dbReference type="ARBA" id="ARBA00022942"/>
    </source>
</evidence>
<name>A0A1Y1WWQ2_9FUNG</name>
<protein>
    <recommendedName>
        <fullName evidence="5">Proteasome subunit alpha type</fullName>
    </recommendedName>
</protein>
<dbReference type="Pfam" id="PF10584">
    <property type="entry name" value="Proteasome_A_N"/>
    <property type="match status" value="1"/>
</dbReference>
<dbReference type="OrthoDB" id="431557at2759"/>
<organism evidence="8 9">
    <name type="scientific">Anaeromyces robustus</name>
    <dbReference type="NCBI Taxonomy" id="1754192"/>
    <lineage>
        <taxon>Eukaryota</taxon>
        <taxon>Fungi</taxon>
        <taxon>Fungi incertae sedis</taxon>
        <taxon>Chytridiomycota</taxon>
        <taxon>Chytridiomycota incertae sedis</taxon>
        <taxon>Neocallimastigomycetes</taxon>
        <taxon>Neocallimastigales</taxon>
        <taxon>Neocallimastigaceae</taxon>
        <taxon>Anaeromyces</taxon>
    </lineage>
</organism>
<evidence type="ECO:0000259" key="7">
    <source>
        <dbReference type="PROSITE" id="PS00388"/>
    </source>
</evidence>
<dbReference type="CDD" id="cd03749">
    <property type="entry name" value="proteasome_alpha_type_1"/>
    <property type="match status" value="1"/>
</dbReference>
<dbReference type="InterPro" id="IPR035144">
    <property type="entry name" value="Proteasome_alpha1"/>
</dbReference>
<comment type="similarity">
    <text evidence="4 5">Belongs to the peptidase T1A family.</text>
</comment>
<proteinExistence type="inferred from homology"/>
<evidence type="ECO:0000313" key="9">
    <source>
        <dbReference type="Proteomes" id="UP000193944"/>
    </source>
</evidence>
<keyword evidence="3 5" id="KW-0539">Nucleus</keyword>
<sequence>MFRNQYDSDITIWSPQGRIHQIEYAMEAVKQGSAAVGLRSNDYVVILGLKRSSDELAAYQKKLIRIDDHMGIAIAGLTSDARVLSNFMRNECMKSKFNFNRPLPVEDVVTSLSEKSQVNTQQYGKRPYGVGLLIAGYDKTGPHLYEYSPSGNCYDYIAMSIGSRSQSARTYFEKFYKTFAEASLDDLIKHGLRALRDTVQQDKELTIHNCSLGIVGKDKKFVIIEEEDLKPYLEMIEEDAPAATTEAATENAADEAQPMDTDTPGNGNAMDTE</sequence>
<feature type="domain" description="Proteasome alpha-type subunits" evidence="7">
    <location>
        <begin position="6"/>
        <end position="28"/>
    </location>
</feature>
<dbReference type="Gene3D" id="3.60.20.10">
    <property type="entry name" value="Glutamine Phosphoribosylpyrophosphate, subunit 1, domain 1"/>
    <property type="match status" value="1"/>
</dbReference>
<evidence type="ECO:0000256" key="1">
    <source>
        <dbReference type="ARBA" id="ARBA00022490"/>
    </source>
</evidence>
<dbReference type="SUPFAM" id="SSF56235">
    <property type="entry name" value="N-terminal nucleophile aminohydrolases (Ntn hydrolases)"/>
    <property type="match status" value="1"/>
</dbReference>
<dbReference type="GO" id="GO:0010499">
    <property type="term" value="P:proteasomal ubiquitin-independent protein catabolic process"/>
    <property type="evidence" value="ECO:0007669"/>
    <property type="project" value="EnsemblFungi"/>
</dbReference>
<evidence type="ECO:0000256" key="6">
    <source>
        <dbReference type="SAM" id="MobiDB-lite"/>
    </source>
</evidence>
<dbReference type="Pfam" id="PF00227">
    <property type="entry name" value="Proteasome"/>
    <property type="match status" value="1"/>
</dbReference>
<dbReference type="PROSITE" id="PS51475">
    <property type="entry name" value="PROTEASOME_ALPHA_2"/>
    <property type="match status" value="1"/>
</dbReference>
<evidence type="ECO:0000313" key="8">
    <source>
        <dbReference type="EMBL" id="ORX77748.1"/>
    </source>
</evidence>
<dbReference type="InterPro" id="IPR023332">
    <property type="entry name" value="Proteasome_alpha-type"/>
</dbReference>
<keyword evidence="2 4" id="KW-0647">Proteasome</keyword>
<evidence type="ECO:0000256" key="4">
    <source>
        <dbReference type="PROSITE-ProRule" id="PRU00808"/>
    </source>
</evidence>
<dbReference type="PANTHER" id="PTHR11599">
    <property type="entry name" value="PROTEASOME SUBUNIT ALPHA/BETA"/>
    <property type="match status" value="1"/>
</dbReference>
<feature type="compositionally biased region" description="Low complexity" evidence="6">
    <location>
        <begin position="241"/>
        <end position="256"/>
    </location>
</feature>
<keyword evidence="9" id="KW-1185">Reference proteome</keyword>
<comment type="subcellular location">
    <subcellularLocation>
        <location evidence="5">Cytoplasm</location>
    </subcellularLocation>
    <subcellularLocation>
        <location evidence="5">Nucleus</location>
    </subcellularLocation>
</comment>
<dbReference type="STRING" id="1754192.A0A1Y1WWQ2"/>
<comment type="subunit">
    <text evidence="5">The 26S proteasome consists of a 20S proteasome core and two 19S regulatory subunits.</text>
</comment>
<dbReference type="InterPro" id="IPR050115">
    <property type="entry name" value="Proteasome_alpha"/>
</dbReference>
<dbReference type="GO" id="GO:0019773">
    <property type="term" value="C:proteasome core complex, alpha-subunit complex"/>
    <property type="evidence" value="ECO:0007669"/>
    <property type="project" value="UniProtKB-UniRule"/>
</dbReference>
<feature type="region of interest" description="Disordered" evidence="6">
    <location>
        <begin position="237"/>
        <end position="273"/>
    </location>
</feature>
<dbReference type="SMART" id="SM00948">
    <property type="entry name" value="Proteasome_A_N"/>
    <property type="match status" value="1"/>
</dbReference>
<feature type="compositionally biased region" description="Polar residues" evidence="6">
    <location>
        <begin position="263"/>
        <end position="273"/>
    </location>
</feature>
<reference evidence="8 9" key="1">
    <citation type="submission" date="2016-08" db="EMBL/GenBank/DDBJ databases">
        <title>A Parts List for Fungal Cellulosomes Revealed by Comparative Genomics.</title>
        <authorList>
            <consortium name="DOE Joint Genome Institute"/>
            <person name="Haitjema C.H."/>
            <person name="Gilmore S.P."/>
            <person name="Henske J.K."/>
            <person name="Solomon K.V."/>
            <person name="De Groot R."/>
            <person name="Kuo A."/>
            <person name="Mondo S.J."/>
            <person name="Salamov A.A."/>
            <person name="Labutti K."/>
            <person name="Zhao Z."/>
            <person name="Chiniquy J."/>
            <person name="Barry K."/>
            <person name="Brewer H.M."/>
            <person name="Purvine S.O."/>
            <person name="Wright A.T."/>
            <person name="Boxma B."/>
            <person name="Van Alen T."/>
            <person name="Hackstein J.H."/>
            <person name="Baker S.E."/>
            <person name="Grigoriev I.V."/>
            <person name="O'Malley M.A."/>
        </authorList>
    </citation>
    <scope>NUCLEOTIDE SEQUENCE [LARGE SCALE GENOMIC DNA]</scope>
    <source>
        <strain evidence="8 9">S4</strain>
    </source>
</reference>
<reference evidence="8 9" key="2">
    <citation type="submission" date="2016-08" db="EMBL/GenBank/DDBJ databases">
        <title>Pervasive Adenine N6-methylation of Active Genes in Fungi.</title>
        <authorList>
            <consortium name="DOE Joint Genome Institute"/>
            <person name="Mondo S.J."/>
            <person name="Dannebaum R.O."/>
            <person name="Kuo R.C."/>
            <person name="Labutti K."/>
            <person name="Haridas S."/>
            <person name="Kuo A."/>
            <person name="Salamov A."/>
            <person name="Ahrendt S.R."/>
            <person name="Lipzen A."/>
            <person name="Sullivan W."/>
            <person name="Andreopoulos W.B."/>
            <person name="Clum A."/>
            <person name="Lindquist E."/>
            <person name="Daum C."/>
            <person name="Ramamoorthy G.K."/>
            <person name="Gryganskyi A."/>
            <person name="Culley D."/>
            <person name="Magnuson J.K."/>
            <person name="James T.Y."/>
            <person name="O'Malley M.A."/>
            <person name="Stajich J.E."/>
            <person name="Spatafora J.W."/>
            <person name="Visel A."/>
            <person name="Grigoriev I.V."/>
        </authorList>
    </citation>
    <scope>NUCLEOTIDE SEQUENCE [LARGE SCALE GENOMIC DNA]</scope>
    <source>
        <strain evidence="8 9">S4</strain>
    </source>
</reference>
<dbReference type="InterPro" id="IPR001353">
    <property type="entry name" value="Proteasome_sua/b"/>
</dbReference>
<keyword evidence="1 5" id="KW-0963">Cytoplasm</keyword>
<dbReference type="GO" id="GO:0034515">
    <property type="term" value="C:proteasome storage granule"/>
    <property type="evidence" value="ECO:0007669"/>
    <property type="project" value="EnsemblFungi"/>
</dbReference>